<accession>A0A1U7J416</accession>
<dbReference type="Proteomes" id="UP000185557">
    <property type="component" value="Unassembled WGS sequence"/>
</dbReference>
<proteinExistence type="predicted"/>
<name>A0A1U7J416_9CYAN</name>
<sequence>MLPLAGGAGATVCRWADFFQSLMFSVASLDSFLKRKDMLGIVFGNFRYRIFGVFAMLSTQEQARQLLARTRQQQQHRRANMLGRSTHEVLPSETPQA</sequence>
<feature type="region of interest" description="Disordered" evidence="1">
    <location>
        <begin position="74"/>
        <end position="97"/>
    </location>
</feature>
<dbReference type="EMBL" id="MRCG01000010">
    <property type="protein sequence ID" value="OKH47161.1"/>
    <property type="molecule type" value="Genomic_DNA"/>
</dbReference>
<evidence type="ECO:0000256" key="1">
    <source>
        <dbReference type="SAM" id="MobiDB-lite"/>
    </source>
</evidence>
<reference evidence="2 3" key="1">
    <citation type="submission" date="2016-11" db="EMBL/GenBank/DDBJ databases">
        <title>Draft Genome Sequences of Nine Cyanobacterial Strains from Diverse Habitats.</title>
        <authorList>
            <person name="Zhu T."/>
            <person name="Hou S."/>
            <person name="Lu X."/>
            <person name="Hess W.R."/>
        </authorList>
    </citation>
    <scope>NUCLEOTIDE SEQUENCE [LARGE SCALE GENOMIC DNA]</scope>
    <source>
        <strain evidence="2 3">NIES-30</strain>
    </source>
</reference>
<gene>
    <name evidence="2" type="ORF">NIES30_14395</name>
</gene>
<evidence type="ECO:0000313" key="2">
    <source>
        <dbReference type="EMBL" id="OKH47161.1"/>
    </source>
</evidence>
<organism evidence="2 3">
    <name type="scientific">Phormidium tenue NIES-30</name>
    <dbReference type="NCBI Taxonomy" id="549789"/>
    <lineage>
        <taxon>Bacteria</taxon>
        <taxon>Bacillati</taxon>
        <taxon>Cyanobacteriota</taxon>
        <taxon>Cyanophyceae</taxon>
        <taxon>Oscillatoriophycideae</taxon>
        <taxon>Oscillatoriales</taxon>
        <taxon>Oscillatoriaceae</taxon>
        <taxon>Phormidium</taxon>
    </lineage>
</organism>
<evidence type="ECO:0000313" key="3">
    <source>
        <dbReference type="Proteomes" id="UP000185557"/>
    </source>
</evidence>
<dbReference type="AlphaFoldDB" id="A0A1U7J416"/>
<keyword evidence="3" id="KW-1185">Reference proteome</keyword>
<dbReference type="STRING" id="549789.NIES30_14395"/>
<protein>
    <submittedName>
        <fullName evidence="2">Uncharacterized protein</fullName>
    </submittedName>
</protein>
<comment type="caution">
    <text evidence="2">The sequence shown here is derived from an EMBL/GenBank/DDBJ whole genome shotgun (WGS) entry which is preliminary data.</text>
</comment>